<feature type="region of interest" description="Disordered" evidence="1">
    <location>
        <begin position="1"/>
        <end position="34"/>
    </location>
</feature>
<reference evidence="2 3" key="1">
    <citation type="journal article" date="2012" name="PLoS Pathog.">
        <title>Comparative pathogenomics reveals horizontally acquired novel virulence genes in fungi infecting cereal hosts.</title>
        <authorList>
            <person name="Gardiner D.M."/>
            <person name="McDonald M.C."/>
            <person name="Covarelli L."/>
            <person name="Solomon P.S."/>
            <person name="Rusu A.G."/>
            <person name="Marshall M."/>
            <person name="Kazan K."/>
            <person name="Chakraborty S."/>
            <person name="McDonald B.A."/>
            <person name="Manners J.M."/>
        </authorList>
    </citation>
    <scope>NUCLEOTIDE SEQUENCE [LARGE SCALE GENOMIC DNA]</scope>
    <source>
        <strain evidence="2 3">CS3096</strain>
    </source>
</reference>
<keyword evidence="3" id="KW-1185">Reference proteome</keyword>
<accession>K3VJ04</accession>
<evidence type="ECO:0000313" key="2">
    <source>
        <dbReference type="EMBL" id="EKJ74299.1"/>
    </source>
</evidence>
<dbReference type="eggNOG" id="ENOG502T5IJ">
    <property type="taxonomic scope" value="Eukaryota"/>
</dbReference>
<dbReference type="RefSeq" id="XP_009256989.1">
    <property type="nucleotide sequence ID" value="XM_009258714.1"/>
</dbReference>
<evidence type="ECO:0000313" key="3">
    <source>
        <dbReference type="Proteomes" id="UP000007978"/>
    </source>
</evidence>
<dbReference type="EMBL" id="AFNW01000113">
    <property type="protein sequence ID" value="EKJ74299.1"/>
    <property type="molecule type" value="Genomic_DNA"/>
</dbReference>
<organism evidence="2 3">
    <name type="scientific">Fusarium pseudograminearum (strain CS3096)</name>
    <name type="common">Wheat and barley crown-rot fungus</name>
    <dbReference type="NCBI Taxonomy" id="1028729"/>
    <lineage>
        <taxon>Eukaryota</taxon>
        <taxon>Fungi</taxon>
        <taxon>Dikarya</taxon>
        <taxon>Ascomycota</taxon>
        <taxon>Pezizomycotina</taxon>
        <taxon>Sordariomycetes</taxon>
        <taxon>Hypocreomycetidae</taxon>
        <taxon>Hypocreales</taxon>
        <taxon>Nectriaceae</taxon>
        <taxon>Fusarium</taxon>
    </lineage>
</organism>
<sequence length="188" mass="20516">MNGAQSQDAQKAVNANSNGSNSNNSSLAAKKRKKDLKPIITMEDTSQTDGFWCALVLDLLMSREWRRRWRFQQSKHDPIQVFKKHPAKRGVASCITSQRTAVKQVETSVDIVHGGIVPSAALSLWRTVGLGLDRTTRPHKFWALANLESIDRSLGPPYLISACPACPDRGALGHSPTASFEVPGIALG</sequence>
<proteinExistence type="predicted"/>
<name>K3VJ04_FUSPC</name>
<dbReference type="GeneID" id="20364214"/>
<gene>
    <name evidence="2" type="ORF">FPSE_05596</name>
</gene>
<dbReference type="HOGENOM" id="CLU_1441124_0_0_1"/>
<protein>
    <submittedName>
        <fullName evidence="2">Uncharacterized protein</fullName>
    </submittedName>
</protein>
<comment type="caution">
    <text evidence="2">The sequence shown here is derived from an EMBL/GenBank/DDBJ whole genome shotgun (WGS) entry which is preliminary data.</text>
</comment>
<evidence type="ECO:0000256" key="1">
    <source>
        <dbReference type="SAM" id="MobiDB-lite"/>
    </source>
</evidence>
<dbReference type="Proteomes" id="UP000007978">
    <property type="component" value="Chromosome 2"/>
</dbReference>
<dbReference type="KEGG" id="fpu:FPSE_05596"/>
<dbReference type="OrthoDB" id="4778315at2759"/>
<dbReference type="AlphaFoldDB" id="K3VJ04"/>
<feature type="compositionally biased region" description="Low complexity" evidence="1">
    <location>
        <begin position="11"/>
        <end position="28"/>
    </location>
</feature>